<evidence type="ECO:0000259" key="2">
    <source>
        <dbReference type="Pfam" id="PF25794"/>
    </source>
</evidence>
<feature type="compositionally biased region" description="Polar residues" evidence="1">
    <location>
        <begin position="59"/>
        <end position="70"/>
    </location>
</feature>
<accession>A0A813VXF7</accession>
<feature type="region of interest" description="Disordered" evidence="1">
    <location>
        <begin position="38"/>
        <end position="70"/>
    </location>
</feature>
<dbReference type="InterPro" id="IPR036890">
    <property type="entry name" value="HATPase_C_sf"/>
</dbReference>
<reference evidence="3" key="1">
    <citation type="submission" date="2021-02" db="EMBL/GenBank/DDBJ databases">
        <authorList>
            <person name="Nowell W R."/>
        </authorList>
    </citation>
    <scope>NUCLEOTIDE SEQUENCE</scope>
</reference>
<dbReference type="PANTHER" id="PTHR32387:SF0">
    <property type="entry name" value="PROTEIN NO VEIN"/>
    <property type="match status" value="1"/>
</dbReference>
<sequence length="2540" mass="300515">MNEQNGGVHGTPCLPDIDNDITGNEDFIEMPVKQKTAFKKDHWNSSISTKANEKDSKNDGNSTTTTKSDNILIQSDNLNLQSSEEFPALESNSFIRRKKHHSLSSTTPPKLMPSNNLSLNRPYSNYNNYSSTSYNSSSSARFHFSTYSYESSSPPYSAKQHHHLRTHNQTIDIPLSSFVNNHSSQKHHQISLEHIDLRIAEIIVLIHTKREYVHIDSVERELFRQYDVREWKELNSQLGQNPYKLKNLYNLAKKHQKIKLFLQSYSFLNSLCTLHELDEILAQLFSKEKYDDLLLGPLQENLDVINYFQFPKNRPIPQLKSVKILELLYHFIEREQSWHDHVDFNGFVNELMRMVNVRTREELGLRVTSFPFLFRTLKDVRFRFGSAIAEYSQQTEKNLVNEYIQILQQIKDDFKNQIGNEHERKLFYSKMTCSAVIDHLVQIIEKYLVCNGQSEVLYYVQLFKQHKPLQCLFHLAILLGSYEQIDDIIPQLKQLYTQLPIQQQQHYYLQQYQPQPINSSCLQQQEQELRKAVGTEQEQDSSCPQQHYHRTVPLQEICRQITDFSQKTDGTLTLMNLMYIEKQVCQKYQLEQFSQLNYGDFNHFLYKYRSDIGTNLEFYLYKSDCGIKRIELFRFVNKFLYRSSTDDQEKLRLIEKVVLNKFKLQNLGQIGFANMKQLYEKTLQFEEKSTMNIIQYEEALLQNEYLQTLDVSIRGPSMNSDQLCSYLIQCPILQDLNSWTHWNHLFLKEHGSLKDFLCKYSYILQKDLICLELTDGQMIRLYSSSDLSKFEQELQLENLKQAACHLISFFYRSDGQYLLKNKIITWLLEQRSLVNMNKCEPLRPFQLVLEFLCYLPCLFSQTIIKTLILETLEYVFEEKYGNSKVILWQLTENNLQRRLYLEEIGLTLGIVEWTKMLNDNIQKSIDKTANSDQEITTITNIEETSVFSLNNSNDKDFNEQEISELKEEFLIEKTDSLLNDVSVAESGVAMSDDHNQTSLVVDVNNAQQSRRDLAYCHIDDIRCIRFGENSGLDGTGRLLVENLQGIIERSLEKLANDLYSEQTHFVLELLQNADDNQYNEKTIPKVKFIITKETILLCNNESGFTRENIDALCNVGRSTKGKHKAGYSGHKGIGFKSVFNVSLCPEIHSNGYHICFDANQGQIGYVKPTWMFTYDLSCESDSNWATYIKLNLKPEVQDNLKRKFQDIQSPLLLFLHRLQQIEIVHEDHSKVFTRKDHSNDIIELCELDSNAEPIRHYWLVIKKKLDIPQELQSKLRDIKSDIISTTVACAFPLDYLSDCIKHPYFLPPTQPVYAYLPLRGYGFRFVLQADFEVPCNRQEIMRDMNEWNDWLKSQMSDLLLLAYERFEQLPKILKDLKDIDAVQTIKYFLKFIPSKQECDPCFHGLIEKIMSVLIGKIKFPVEKEYDQDDVIEWYPPNKCTYVKDLFIRKILSSELLSKHLDRFYLHQQFNDIDEHLLYKFGVQKLSTFEILHIIDTVFLTHHHHTIETFPIIQIAQWLLCLDYCLQSTASCSSFAVIDDEQQLELQQLYEKLRHLKFIPIENQSALVSTSEMTIFFPVDNSKQFVKYLKYLYDDLPRVNSDLLLYVKQNYPLRYETFVQLLKNLGILETLNLGEMYEKHIYPIFQTGQWQTKSERILISYLLCVYQYLYRNQHSTFDISKFCSVVQIKTRENKFCNPKQTQIHLTVKYDSYCKLDEIKIYDWVFISDDYADYLTTYKVSTNKWKTFLEELGLNEFLKIQSVEYRKPIDYYPFLKMRRPDRILLTFEQKVIETCDFHRWIENIGGHFSSISKLEDTKWSNLIPELSTICYEQELILVDHECDEFNLILEHGAQLDKFQLYYDSCRELLKCISQAYHYIQRFFSIQLYTNSISTHRNLILLNTTADSSFCLNLKHKEWIPSIYIQRIYNSQLKQIEIQKLQQLLKPSDVYIRSIQNQQIQQYLQDHFPYIEISNLDTQLVKHIGLHDTIDQLDVVKLLLDWCNPETDVTSATLLNLTQQDVKTNHIHQQLVRPPIRYHENCRRQFIDTLEHMSNLYFFIFDCLKNEHFRSWPIVFVPRENLYVLHNIPPSLTTHPVYTQKLKSEYCLGEFLYLDEIYWDDPTGMLNKHSIHVQIQQRHLSIYYNELETLFTRILKIPLTPKTKDYYPLLDKLIYSHDYDSCLNDVWKIFEIFAQHSTDQRERIKNPNEINNDGDEEEEEEHYINEQKAKEIIVRLPQNWPTTKARRFCEMCRFENLTDQLESNVYVDNKEICKHLHDFFSTAIYYIQLYLYTRMTDLSQTFIDRQLDKKFSKIQFWLVDNPIEIHYIHKKQTHLRAKKQFDVYIHDDNIGLKFYLLKKYEYSERRYLDAFISYLIPLTRQEFDPERQELTHFCRDILNEYKYRGVTGIKKYLIKEELPIEFPVNNAIKLWTIAPIQINGSMYNNFKEMKTNELLNLNQVLIKTLTDEPLLLPKSNNPNLLQQTNTLKCMPSGVGRSLSIGLENEVESLLFRNNSNTSQQDSSELRQYEQNKQRKTLSESDTT</sequence>
<evidence type="ECO:0000256" key="1">
    <source>
        <dbReference type="SAM" id="MobiDB-lite"/>
    </source>
</evidence>
<dbReference type="SUPFAM" id="SSF55874">
    <property type="entry name" value="ATPase domain of HSP90 chaperone/DNA topoisomerase II/histidine kinase"/>
    <property type="match status" value="1"/>
</dbReference>
<dbReference type="InterPro" id="IPR052957">
    <property type="entry name" value="Auxin_embryo_med"/>
</dbReference>
<feature type="region of interest" description="Disordered" evidence="1">
    <location>
        <begin position="2511"/>
        <end position="2540"/>
    </location>
</feature>
<dbReference type="InterPro" id="IPR058210">
    <property type="entry name" value="SACS/Nov_dom"/>
</dbReference>
<evidence type="ECO:0000313" key="3">
    <source>
        <dbReference type="EMBL" id="CAF0842771.1"/>
    </source>
</evidence>
<gene>
    <name evidence="3" type="ORF">GPM918_LOCUS5651</name>
    <name evidence="4" type="ORF">SRO942_LOCUS5651</name>
</gene>
<comment type="caution">
    <text evidence="3">The sequence shown here is derived from an EMBL/GenBank/DDBJ whole genome shotgun (WGS) entry which is preliminary data.</text>
</comment>
<dbReference type="Proteomes" id="UP000681722">
    <property type="component" value="Unassembled WGS sequence"/>
</dbReference>
<evidence type="ECO:0000313" key="4">
    <source>
        <dbReference type="EMBL" id="CAF3630108.1"/>
    </source>
</evidence>
<dbReference type="Gene3D" id="3.30.565.10">
    <property type="entry name" value="Histidine kinase-like ATPase, C-terminal domain"/>
    <property type="match status" value="1"/>
</dbReference>
<dbReference type="EMBL" id="CAJOBC010000827">
    <property type="protein sequence ID" value="CAF3630108.1"/>
    <property type="molecule type" value="Genomic_DNA"/>
</dbReference>
<keyword evidence="5" id="KW-1185">Reference proteome</keyword>
<dbReference type="EMBL" id="CAJNOQ010000827">
    <property type="protein sequence ID" value="CAF0842771.1"/>
    <property type="molecule type" value="Genomic_DNA"/>
</dbReference>
<feature type="domain" description="Sacsin/Nov" evidence="2">
    <location>
        <begin position="1055"/>
        <end position="1161"/>
    </location>
</feature>
<name>A0A813VXF7_9BILA</name>
<feature type="non-terminal residue" evidence="3">
    <location>
        <position position="2540"/>
    </location>
</feature>
<dbReference type="OrthoDB" id="1262810at2759"/>
<evidence type="ECO:0000313" key="5">
    <source>
        <dbReference type="Proteomes" id="UP000663829"/>
    </source>
</evidence>
<feature type="region of interest" description="Disordered" evidence="1">
    <location>
        <begin position="91"/>
        <end position="117"/>
    </location>
</feature>
<dbReference type="PANTHER" id="PTHR32387">
    <property type="entry name" value="WU:FJ29H11"/>
    <property type="match status" value="1"/>
</dbReference>
<dbReference type="Proteomes" id="UP000663829">
    <property type="component" value="Unassembled WGS sequence"/>
</dbReference>
<proteinExistence type="predicted"/>
<dbReference type="Pfam" id="PF25794">
    <property type="entry name" value="SACS"/>
    <property type="match status" value="1"/>
</dbReference>
<protein>
    <recommendedName>
        <fullName evidence="2">Sacsin/Nov domain-containing protein</fullName>
    </recommendedName>
</protein>
<organism evidence="3 5">
    <name type="scientific">Didymodactylos carnosus</name>
    <dbReference type="NCBI Taxonomy" id="1234261"/>
    <lineage>
        <taxon>Eukaryota</taxon>
        <taxon>Metazoa</taxon>
        <taxon>Spiralia</taxon>
        <taxon>Gnathifera</taxon>
        <taxon>Rotifera</taxon>
        <taxon>Eurotatoria</taxon>
        <taxon>Bdelloidea</taxon>
        <taxon>Philodinida</taxon>
        <taxon>Philodinidae</taxon>
        <taxon>Didymodactylos</taxon>
    </lineage>
</organism>
<feature type="compositionally biased region" description="Basic and acidic residues" evidence="1">
    <location>
        <begin position="2520"/>
        <end position="2540"/>
    </location>
</feature>
<dbReference type="NCBIfam" id="NF047352">
    <property type="entry name" value="P_loop_sacsin"/>
    <property type="match status" value="1"/>
</dbReference>